<accession>A0A561VXQ5</accession>
<dbReference type="Pfam" id="PF13814">
    <property type="entry name" value="Replic_Relax"/>
    <property type="match status" value="1"/>
</dbReference>
<reference evidence="2 3" key="1">
    <citation type="submission" date="2019-06" db="EMBL/GenBank/DDBJ databases">
        <title>Sequencing the genomes of 1000 actinobacteria strains.</title>
        <authorList>
            <person name="Klenk H.-P."/>
        </authorList>
    </citation>
    <scope>NUCLEOTIDE SEQUENCE [LARGE SCALE GENOMIC DNA]</scope>
    <source>
        <strain evidence="2 3">DSM 45885</strain>
    </source>
</reference>
<proteinExistence type="predicted"/>
<evidence type="ECO:0000313" key="3">
    <source>
        <dbReference type="Proteomes" id="UP000317685"/>
    </source>
</evidence>
<gene>
    <name evidence="2" type="ORF">FHU34_111732</name>
</gene>
<feature type="compositionally biased region" description="Pro residues" evidence="1">
    <location>
        <begin position="102"/>
        <end position="115"/>
    </location>
</feature>
<sequence length="115" mass="12790">MGASFVLTSFQIANALFPSVDYAQERLRALMQKLGVVDRFRPQKPDGGSYPYHYVLAQLGIEVVAAQRGDDLPRRDQARRKRWHLTRRANLPHLLGSTASSPPWPVTPAPIPAAS</sequence>
<keyword evidence="3" id="KW-1185">Reference proteome</keyword>
<evidence type="ECO:0000256" key="1">
    <source>
        <dbReference type="SAM" id="MobiDB-lite"/>
    </source>
</evidence>
<feature type="region of interest" description="Disordered" evidence="1">
    <location>
        <begin position="94"/>
        <end position="115"/>
    </location>
</feature>
<comment type="caution">
    <text evidence="2">The sequence shown here is derived from an EMBL/GenBank/DDBJ whole genome shotgun (WGS) entry which is preliminary data.</text>
</comment>
<dbReference type="Proteomes" id="UP000317685">
    <property type="component" value="Unassembled WGS sequence"/>
</dbReference>
<dbReference type="InterPro" id="IPR025855">
    <property type="entry name" value="Replic_Relax"/>
</dbReference>
<dbReference type="AlphaFoldDB" id="A0A561VXQ5"/>
<evidence type="ECO:0000313" key="2">
    <source>
        <dbReference type="EMBL" id="TWG16396.1"/>
    </source>
</evidence>
<organism evidence="2 3">
    <name type="scientific">Micromonospora taraxaci</name>
    <dbReference type="NCBI Taxonomy" id="1316803"/>
    <lineage>
        <taxon>Bacteria</taxon>
        <taxon>Bacillati</taxon>
        <taxon>Actinomycetota</taxon>
        <taxon>Actinomycetes</taxon>
        <taxon>Micromonosporales</taxon>
        <taxon>Micromonosporaceae</taxon>
        <taxon>Micromonospora</taxon>
    </lineage>
</organism>
<name>A0A561VXQ5_9ACTN</name>
<protein>
    <submittedName>
        <fullName evidence="2">Protein involved in plasmid replication-relaxation</fullName>
    </submittedName>
</protein>
<dbReference type="EMBL" id="VIWZ01000001">
    <property type="protein sequence ID" value="TWG16396.1"/>
    <property type="molecule type" value="Genomic_DNA"/>
</dbReference>